<feature type="domain" description="Chromosomal replication initiator protein DnaA ATPAse" evidence="1">
    <location>
        <begin position="139"/>
        <end position="296"/>
    </location>
</feature>
<reference evidence="2 3" key="1">
    <citation type="journal article" date="2013" name="Genome Announc.">
        <title>High-Quality Draft Genome Sequence of Vagococcus lutrae Strain LBD1, Isolated from the Largemouth Bass Micropterus salmoides.</title>
        <authorList>
            <person name="Lebreton F."/>
            <person name="Valentino M.D."/>
            <person name="Duncan L.B."/>
            <person name="Zeng Q."/>
            <person name="Manson McGuire A."/>
            <person name="Earl A.M."/>
            <person name="Gilmore M.S."/>
        </authorList>
    </citation>
    <scope>NUCLEOTIDE SEQUENCE [LARGE SCALE GENOMIC DNA]</scope>
    <source>
        <strain evidence="2 3">LBD1</strain>
    </source>
</reference>
<sequence>MMSTNLKDVMPATLKRVSERMNGLGLETGNTCNKHSQKVVQGRCTRFETVDYDEELGVYPIKMIMGPNGKEFCPVCRKQANEEKLYKEKVLPQKRRHEVKDTSFYFKNKSMLNDLSIQNATISNFKTVDDETERLKNKALEISQEIMNGSDHNYLFVGKVGRGKSHLAYAIAEKINIDSYKQGNAKRIVFISIPQMIAKIRHSYSLRDYELNTYKYKKEYFVDLARTCDLMIFDDLGAELGQVQAINPAANDITAILGEVFEARMRKPNIITTNLTAKQIKELYDVRVESRIMDGIDENIIVFADTTDKRKERV</sequence>
<dbReference type="EMBL" id="AYSH01000013">
    <property type="protein sequence ID" value="EST89900.1"/>
    <property type="molecule type" value="Genomic_DNA"/>
</dbReference>
<organism evidence="2 3">
    <name type="scientific">Vagococcus lutrae LBD1</name>
    <dbReference type="NCBI Taxonomy" id="1408226"/>
    <lineage>
        <taxon>Bacteria</taxon>
        <taxon>Bacillati</taxon>
        <taxon>Bacillota</taxon>
        <taxon>Bacilli</taxon>
        <taxon>Lactobacillales</taxon>
        <taxon>Enterococcaceae</taxon>
        <taxon>Vagococcus</taxon>
    </lineage>
</organism>
<dbReference type="Pfam" id="PF00308">
    <property type="entry name" value="Bac_DnaA"/>
    <property type="match status" value="1"/>
</dbReference>
<dbReference type="InterPro" id="IPR027417">
    <property type="entry name" value="P-loop_NTPase"/>
</dbReference>
<dbReference type="eggNOG" id="COG1484">
    <property type="taxonomic scope" value="Bacteria"/>
</dbReference>
<dbReference type="Gene3D" id="3.40.50.300">
    <property type="entry name" value="P-loop containing nucleotide triphosphate hydrolases"/>
    <property type="match status" value="1"/>
</dbReference>
<dbReference type="PANTHER" id="PTHR30050">
    <property type="entry name" value="CHROMOSOMAL REPLICATION INITIATOR PROTEIN DNAA"/>
    <property type="match status" value="1"/>
</dbReference>
<dbReference type="InterPro" id="IPR013317">
    <property type="entry name" value="DnaA_dom"/>
</dbReference>
<dbReference type="STRING" id="1408226.T233_01006"/>
<name>V6Q5G9_9ENTE</name>
<proteinExistence type="predicted"/>
<dbReference type="AlphaFoldDB" id="V6Q5G9"/>
<accession>V6Q5G9</accession>
<dbReference type="Proteomes" id="UP000018126">
    <property type="component" value="Unassembled WGS sequence"/>
</dbReference>
<comment type="caution">
    <text evidence="2">The sequence shown here is derived from an EMBL/GenBank/DDBJ whole genome shotgun (WGS) entry which is preliminary data.</text>
</comment>
<keyword evidence="3" id="KW-1185">Reference proteome</keyword>
<dbReference type="GO" id="GO:0006260">
    <property type="term" value="P:DNA replication"/>
    <property type="evidence" value="ECO:0007669"/>
    <property type="project" value="TreeGrafter"/>
</dbReference>
<gene>
    <name evidence="2" type="ORF">T233_01006</name>
</gene>
<evidence type="ECO:0000313" key="3">
    <source>
        <dbReference type="Proteomes" id="UP000018126"/>
    </source>
</evidence>
<dbReference type="PANTHER" id="PTHR30050:SF4">
    <property type="entry name" value="ATP-BINDING PROTEIN RV3427C IN INSERTION SEQUENCE-RELATED"/>
    <property type="match status" value="1"/>
</dbReference>
<evidence type="ECO:0000313" key="2">
    <source>
        <dbReference type="EMBL" id="EST89900.1"/>
    </source>
</evidence>
<dbReference type="SUPFAM" id="SSF52540">
    <property type="entry name" value="P-loop containing nucleoside triphosphate hydrolases"/>
    <property type="match status" value="1"/>
</dbReference>
<evidence type="ECO:0000259" key="1">
    <source>
        <dbReference type="Pfam" id="PF00308"/>
    </source>
</evidence>
<dbReference type="RefSeq" id="WP_023606334.1">
    <property type="nucleotide sequence ID" value="NZ_AYSH01000013.1"/>
</dbReference>
<protein>
    <recommendedName>
        <fullName evidence="1">Chromosomal replication initiator protein DnaA ATPAse domain-containing protein</fullName>
    </recommendedName>
</protein>